<evidence type="ECO:0000313" key="2">
    <source>
        <dbReference type="Proteomes" id="UP000032431"/>
    </source>
</evidence>
<dbReference type="AlphaFoldDB" id="A0A078KU54"/>
<protein>
    <submittedName>
        <fullName evidence="1">Uncharacterized protein</fullName>
    </submittedName>
</protein>
<dbReference type="STRING" id="29343.CCDG5_1544"/>
<dbReference type="KEGG" id="ccel:CCDG5_1544"/>
<dbReference type="Proteomes" id="UP000032431">
    <property type="component" value="Chromosome I"/>
</dbReference>
<accession>A0A078KU54</accession>
<reference evidence="2" key="1">
    <citation type="submission" date="2014-07" db="EMBL/GenBank/DDBJ databases">
        <authorList>
            <person name="Wibberg D."/>
        </authorList>
    </citation>
    <scope>NUCLEOTIDE SEQUENCE [LARGE SCALE GENOMIC DNA]</scope>
    <source>
        <strain evidence="2">DG5</strain>
    </source>
</reference>
<name>A0A078KU54_9FIRM</name>
<dbReference type="EMBL" id="LM995447">
    <property type="protein sequence ID" value="CDZ24654.1"/>
    <property type="molecule type" value="Genomic_DNA"/>
</dbReference>
<proteinExistence type="predicted"/>
<gene>
    <name evidence="1" type="ORF">CCDG5_1544</name>
</gene>
<evidence type="ECO:0000313" key="1">
    <source>
        <dbReference type="EMBL" id="CDZ24654.1"/>
    </source>
</evidence>
<keyword evidence="2" id="KW-1185">Reference proteome</keyword>
<dbReference type="PATRIC" id="fig|29343.3.peg.1628"/>
<organism evidence="1 2">
    <name type="scientific">[Clostridium] cellulosi</name>
    <dbReference type="NCBI Taxonomy" id="29343"/>
    <lineage>
        <taxon>Bacteria</taxon>
        <taxon>Bacillati</taxon>
        <taxon>Bacillota</taxon>
        <taxon>Clostridia</taxon>
        <taxon>Eubacteriales</taxon>
        <taxon>Oscillospiraceae</taxon>
        <taxon>Oscillospiraceae incertae sedis</taxon>
    </lineage>
</organism>
<dbReference type="HOGENOM" id="CLU_085672_0_0_9"/>
<dbReference type="OrthoDB" id="1624479at2"/>
<sequence>MSFANFKPEVWSTQLLMDRDQRVVGVQNCWRLFEGSINRTGDRVRIQGLCGATIKDLPSNGIIDDPEGIEDESLELVIDQKKYINFKVDDIDRIQSNADMIKAIIGKTSNNLAVMQDKYIYGIAKDSAGKVIDAASSGNELSSKNILSYLSDALAFIRSSSVYDNSDIFFEVHPYVFSKLQLAFTMIGQGNNTVGKNGYRGPLFGCSVFESNCIPVTDAEGNPVPAGTKGAIYHNIIRTGEAIAFAEQKSIDFKAYEVEKGFGEGVKGFTLYGAKVVKPQELVCLKAVIADE</sequence>